<name>A0ACB5UH76_9FIRM</name>
<sequence>MSILRLENISYGYIDGNNKRMILNNLDYTFEKGKFYSILGPSGSGKTTLLAIAGGLEKAQEGNVYFEGKNINDIGLGKYRRNNLSFVFQQFNLIPYLTAVENVVNVMEITNNQVPKPHYTTALNLLNQFGIVKTKAERSIYKLSGGEQQRVAIARGLATNVDLIMADEPTGNLDTATEKEIIKILRMLAKEYNKCVIVVTHSDSIAGLSDIQLKLVEGKLTERM</sequence>
<gene>
    <name evidence="1" type="ORF">AN2V17_11290</name>
</gene>
<keyword evidence="1" id="KW-0067">ATP-binding</keyword>
<proteinExistence type="predicted"/>
<reference evidence="1" key="1">
    <citation type="submission" date="2023-09" db="EMBL/GenBank/DDBJ databases">
        <title>Vallitalea sediminicola and Vallitalea maricola sp. nov., anaerobic bacteria isolated from marine sediment.</title>
        <authorList>
            <person name="Hirano S."/>
            <person name="Maeda A."/>
            <person name="Terahara T."/>
            <person name="Mori K."/>
            <person name="Hamada M."/>
            <person name="Matsumoto R."/>
            <person name="Kobayashi T."/>
        </authorList>
    </citation>
    <scope>NUCLEOTIDE SEQUENCE</scope>
    <source>
        <strain evidence="1">AN17-2</strain>
    </source>
</reference>
<dbReference type="EMBL" id="BTPU01000017">
    <property type="protein sequence ID" value="GMQ61899.1"/>
    <property type="molecule type" value="Genomic_DNA"/>
</dbReference>
<evidence type="ECO:0000313" key="1">
    <source>
        <dbReference type="EMBL" id="GMQ61899.1"/>
    </source>
</evidence>
<organism evidence="1 2">
    <name type="scientific">Vallitalea maricola</name>
    <dbReference type="NCBI Taxonomy" id="3074433"/>
    <lineage>
        <taxon>Bacteria</taxon>
        <taxon>Bacillati</taxon>
        <taxon>Bacillota</taxon>
        <taxon>Clostridia</taxon>
        <taxon>Lachnospirales</taxon>
        <taxon>Vallitaleaceae</taxon>
        <taxon>Vallitalea</taxon>
    </lineage>
</organism>
<protein>
    <submittedName>
        <fullName evidence="1">ABC transporter ATP-binding protein</fullName>
    </submittedName>
</protein>
<accession>A0ACB5UH76</accession>
<comment type="caution">
    <text evidence="1">The sequence shown here is derived from an EMBL/GenBank/DDBJ whole genome shotgun (WGS) entry which is preliminary data.</text>
</comment>
<keyword evidence="2" id="KW-1185">Reference proteome</keyword>
<dbReference type="Proteomes" id="UP001374599">
    <property type="component" value="Unassembled WGS sequence"/>
</dbReference>
<evidence type="ECO:0000313" key="2">
    <source>
        <dbReference type="Proteomes" id="UP001374599"/>
    </source>
</evidence>
<keyword evidence="1" id="KW-0547">Nucleotide-binding</keyword>